<name>A0A1X7N0T4_9HYPH</name>
<keyword evidence="1" id="KW-0472">Membrane</keyword>
<keyword evidence="4" id="KW-1185">Reference proteome</keyword>
<feature type="transmembrane region" description="Helical" evidence="1">
    <location>
        <begin position="113"/>
        <end position="132"/>
    </location>
</feature>
<accession>A0A1X7N0T4</accession>
<evidence type="ECO:0000313" key="3">
    <source>
        <dbReference type="EMBL" id="SMH29949.1"/>
    </source>
</evidence>
<evidence type="ECO:0000259" key="2">
    <source>
        <dbReference type="Pfam" id="PF09990"/>
    </source>
</evidence>
<dbReference type="RefSeq" id="WP_085467500.1">
    <property type="nucleotide sequence ID" value="NZ_FXBL01000004.1"/>
</dbReference>
<keyword evidence="1" id="KW-1133">Transmembrane helix</keyword>
<dbReference type="EMBL" id="FXBL01000004">
    <property type="protein sequence ID" value="SMH29949.1"/>
    <property type="molecule type" value="Genomic_DNA"/>
</dbReference>
<dbReference type="Proteomes" id="UP000193083">
    <property type="component" value="Unassembled WGS sequence"/>
</dbReference>
<gene>
    <name evidence="3" type="ORF">SAMN02982922_0973</name>
</gene>
<sequence>MQDRDVLYPPLWSLSQIYRALVAFPIATFTLTVVTDLAYLQTSNLLWLHFSEWLLFAGLVIGIVAAIYLGILCLVRRSRPSRLHALFGVVALILAALNSFIHTADGWTAVMPYGLATSIATVIAMLLASWFGSWRHRHN</sequence>
<reference evidence="3 4" key="1">
    <citation type="submission" date="2017-04" db="EMBL/GenBank/DDBJ databases">
        <authorList>
            <person name="Afonso C.L."/>
            <person name="Miller P.J."/>
            <person name="Scott M.A."/>
            <person name="Spackman E."/>
            <person name="Goraichik I."/>
            <person name="Dimitrov K.M."/>
            <person name="Suarez D.L."/>
            <person name="Swayne D.E."/>
        </authorList>
    </citation>
    <scope>NUCLEOTIDE SEQUENCE [LARGE SCALE GENOMIC DNA]</scope>
    <source>
        <strain evidence="3 4">B5P</strain>
    </source>
</reference>
<dbReference type="InterPro" id="IPR019251">
    <property type="entry name" value="DUF2231_TM"/>
</dbReference>
<proteinExistence type="predicted"/>
<evidence type="ECO:0000313" key="4">
    <source>
        <dbReference type="Proteomes" id="UP000193083"/>
    </source>
</evidence>
<keyword evidence="1" id="KW-0812">Transmembrane</keyword>
<dbReference type="AlphaFoldDB" id="A0A1X7N0T4"/>
<feature type="transmembrane region" description="Helical" evidence="1">
    <location>
        <begin position="82"/>
        <end position="101"/>
    </location>
</feature>
<feature type="transmembrane region" description="Helical" evidence="1">
    <location>
        <begin position="53"/>
        <end position="75"/>
    </location>
</feature>
<evidence type="ECO:0000256" key="1">
    <source>
        <dbReference type="SAM" id="Phobius"/>
    </source>
</evidence>
<organism evidence="3 4">
    <name type="scientific">Mesorhizobium australicum</name>
    <dbReference type="NCBI Taxonomy" id="536018"/>
    <lineage>
        <taxon>Bacteria</taxon>
        <taxon>Pseudomonadati</taxon>
        <taxon>Pseudomonadota</taxon>
        <taxon>Alphaproteobacteria</taxon>
        <taxon>Hyphomicrobiales</taxon>
        <taxon>Phyllobacteriaceae</taxon>
        <taxon>Mesorhizobium</taxon>
    </lineage>
</organism>
<dbReference type="Pfam" id="PF09990">
    <property type="entry name" value="DUF2231"/>
    <property type="match status" value="1"/>
</dbReference>
<protein>
    <submittedName>
        <fullName evidence="3">Uncharacterized membrane protein</fullName>
    </submittedName>
</protein>
<feature type="transmembrane region" description="Helical" evidence="1">
    <location>
        <begin position="21"/>
        <end position="41"/>
    </location>
</feature>
<feature type="domain" description="DUF2231" evidence="2">
    <location>
        <begin position="21"/>
        <end position="134"/>
    </location>
</feature>